<dbReference type="Pfam" id="PF00593">
    <property type="entry name" value="TonB_dep_Rec_b-barrel"/>
    <property type="match status" value="1"/>
</dbReference>
<dbReference type="Gene3D" id="2.170.130.10">
    <property type="entry name" value="TonB-dependent receptor, plug domain"/>
    <property type="match status" value="1"/>
</dbReference>
<dbReference type="InterPro" id="IPR000531">
    <property type="entry name" value="Beta-barrel_TonB"/>
</dbReference>
<dbReference type="Proteomes" id="UP000184240">
    <property type="component" value="Unassembled WGS sequence"/>
</dbReference>
<dbReference type="PROSITE" id="PS52016">
    <property type="entry name" value="TONB_DEPENDENT_REC_3"/>
    <property type="match status" value="1"/>
</dbReference>
<evidence type="ECO:0000259" key="11">
    <source>
        <dbReference type="Pfam" id="PF00593"/>
    </source>
</evidence>
<feature type="domain" description="TonB-dependent receptor-like beta-barrel" evidence="11">
    <location>
        <begin position="440"/>
        <end position="800"/>
    </location>
</feature>
<evidence type="ECO:0000313" key="15">
    <source>
        <dbReference type="Proteomes" id="UP000184240"/>
    </source>
</evidence>
<dbReference type="Pfam" id="PF13715">
    <property type="entry name" value="CarbopepD_reg_2"/>
    <property type="match status" value="1"/>
</dbReference>
<reference evidence="14" key="2">
    <citation type="submission" date="2016-11" db="EMBL/GenBank/DDBJ databases">
        <authorList>
            <person name="Jaros S."/>
            <person name="Januszkiewicz K."/>
            <person name="Wedrychowicz H."/>
        </authorList>
    </citation>
    <scope>NUCLEOTIDE SEQUENCE [LARGE SCALE GENOMIC DNA]</scope>
    <source>
        <strain evidence="14">DSM 19859</strain>
    </source>
</reference>
<accession>A0A1M5YNV0</accession>
<keyword evidence="2 8" id="KW-0813">Transport</keyword>
<dbReference type="OrthoDB" id="9768177at2"/>
<dbReference type="InterPro" id="IPR008969">
    <property type="entry name" value="CarboxyPept-like_regulatory"/>
</dbReference>
<dbReference type="Gene3D" id="2.40.170.20">
    <property type="entry name" value="TonB-dependent receptor, beta-barrel domain"/>
    <property type="match status" value="1"/>
</dbReference>
<comment type="similarity">
    <text evidence="8 9">Belongs to the TonB-dependent receptor family.</text>
</comment>
<dbReference type="EMBL" id="QOVN01000003">
    <property type="protein sequence ID" value="RXG29372.1"/>
    <property type="molecule type" value="Genomic_DNA"/>
</dbReference>
<dbReference type="Pfam" id="PF07715">
    <property type="entry name" value="Plug"/>
    <property type="match status" value="1"/>
</dbReference>
<evidence type="ECO:0000256" key="2">
    <source>
        <dbReference type="ARBA" id="ARBA00022448"/>
    </source>
</evidence>
<keyword evidence="10" id="KW-0732">Signal</keyword>
<dbReference type="EMBL" id="FQXT01000004">
    <property type="protein sequence ID" value="SHI13805.1"/>
    <property type="molecule type" value="Genomic_DNA"/>
</dbReference>
<dbReference type="SUPFAM" id="SSF49464">
    <property type="entry name" value="Carboxypeptidase regulatory domain-like"/>
    <property type="match status" value="1"/>
</dbReference>
<organism evidence="14 15">
    <name type="scientific">Leeuwenhoekiella palythoae</name>
    <dbReference type="NCBI Taxonomy" id="573501"/>
    <lineage>
        <taxon>Bacteria</taxon>
        <taxon>Pseudomonadati</taxon>
        <taxon>Bacteroidota</taxon>
        <taxon>Flavobacteriia</taxon>
        <taxon>Flavobacteriales</taxon>
        <taxon>Flavobacteriaceae</taxon>
        <taxon>Leeuwenhoekiella</taxon>
    </lineage>
</organism>
<evidence type="ECO:0000256" key="3">
    <source>
        <dbReference type="ARBA" id="ARBA00022452"/>
    </source>
</evidence>
<keyword evidence="5 9" id="KW-0798">TonB box</keyword>
<dbReference type="InterPro" id="IPR037066">
    <property type="entry name" value="Plug_dom_sf"/>
</dbReference>
<evidence type="ECO:0000256" key="1">
    <source>
        <dbReference type="ARBA" id="ARBA00004571"/>
    </source>
</evidence>
<keyword evidence="7 8" id="KW-0998">Cell outer membrane</keyword>
<keyword evidence="4 8" id="KW-0812">Transmembrane</keyword>
<dbReference type="SUPFAM" id="SSF56935">
    <property type="entry name" value="Porins"/>
    <property type="match status" value="1"/>
</dbReference>
<keyword evidence="16" id="KW-1185">Reference proteome</keyword>
<evidence type="ECO:0000313" key="13">
    <source>
        <dbReference type="EMBL" id="RXG29372.1"/>
    </source>
</evidence>
<dbReference type="GO" id="GO:0009279">
    <property type="term" value="C:cell outer membrane"/>
    <property type="evidence" value="ECO:0007669"/>
    <property type="project" value="UniProtKB-SubCell"/>
</dbReference>
<gene>
    <name evidence="13" type="ORF">DSM01_1470</name>
    <name evidence="14" type="ORF">SAMN04487999_2194</name>
</gene>
<dbReference type="Gene3D" id="2.60.40.1120">
    <property type="entry name" value="Carboxypeptidase-like, regulatory domain"/>
    <property type="match status" value="1"/>
</dbReference>
<feature type="domain" description="TonB-dependent receptor plug" evidence="12">
    <location>
        <begin position="116"/>
        <end position="223"/>
    </location>
</feature>
<feature type="chain" id="PRO_5012160810" evidence="10">
    <location>
        <begin position="23"/>
        <end position="1043"/>
    </location>
</feature>
<reference evidence="15" key="1">
    <citation type="submission" date="2016-11" db="EMBL/GenBank/DDBJ databases">
        <authorList>
            <person name="Varghese N."/>
            <person name="Submissions S."/>
        </authorList>
    </citation>
    <scope>NUCLEOTIDE SEQUENCE [LARGE SCALE GENOMIC DNA]</scope>
    <source>
        <strain evidence="15">DSM 19859</strain>
    </source>
</reference>
<protein>
    <submittedName>
        <fullName evidence="13">TonB-linked SusC/RagA family outer membrane protein</fullName>
    </submittedName>
    <submittedName>
        <fullName evidence="14">TonB-linked outer membrane protein, SusC/RagA family</fullName>
    </submittedName>
</protein>
<sequence>MKQQLRLIWSLVFLMTLNFAFSQTKTVSGTVTDQTGMPLPGVNVTVKNTTGRGTQTDFDGNFTIAASADETLVFSYMGFKPYEQLVGASATFSITLSEDTQSLDEVLVVAYGTAKKEDFTGSAVQVNGESLEQRPITNAISALDGAAAGVNVSAANGQPGSAPSIRIRGTGSYSASNTPLYIVDGVQFNGELSSINSNDIESLTVLKDAASTSLYGSRAANGVVLITTKSGRSGKPQVSLKMSQGITSRGIPEYDRVSASEYYPLMWEALRNSLSMSSDTPVAEANAIASSTIYDELGQNPFNVANDQIVLEDGTLNPNASLLYAEDLDWLEPLVRTGVRTNLDFSYSGGTEKSDYYASVSYLKEDGYIINSNFKRLTARLNANTQVTDWIKTGLNISAADSDSNQAADAGSSSYVNPFRTTRYIGPIYSVHEHDPETGEYILDSDGNWIYDLGDNRVGGGGSGRNVIQETLLNVDRDKIFSFTSRAYAEFTFLQDFTFTVNGGIDKRFYSNESFDNPIVGDGAPDGRAGRTTSTRTTVNYNQLLNYSKTFGKHSVSALVGHESFDTEYEYLNGFRQNQIVEGNTELINFTTTNDLISYTSNQTTEGYFSRVNYDYDSRYYISGSYRRDGSSRFSKDARWGDFFSVGGAWRIDQEAFMETADWANLLKLRASYGEVGNDNLGGYYVSQSLFALDYNNASEGGILVDSPGNPRLQWETNIQTDAAIEFGLFNNRVAGTFEYYNRKSEDLLFDVPLPVSSGLDDYPDNIGSWVNSGFEFDVTVGIVRNSQFKWDFSINASTLKNEIKELSQEEIINGSKKLVVGGDIYDYWLREWYGVDPADGMALYIASPEAIEAGGSDLREIDGTTVTTNQNNANYNFVGKATPDVYGAFRNNFEYKGFQLGITFTYQLGGETYDSNYSGLMHSGTYGTALSTDILDRWQEPGDITNVPRLDAAQTAAFGAGSSRWLEKSDFLALRQVNLGYAFDAELVQKLGLTGANVYVSGENLFKLTARKGMDVGESFNGTTSNRFTPARVLSVGLNITL</sequence>
<evidence type="ECO:0000256" key="5">
    <source>
        <dbReference type="ARBA" id="ARBA00023077"/>
    </source>
</evidence>
<dbReference type="InterPro" id="IPR039426">
    <property type="entry name" value="TonB-dep_rcpt-like"/>
</dbReference>
<name>A0A1M5YNV0_9FLAO</name>
<dbReference type="STRING" id="573501.SAMN04487999_2194"/>
<dbReference type="Proteomes" id="UP000290037">
    <property type="component" value="Unassembled WGS sequence"/>
</dbReference>
<evidence type="ECO:0000256" key="9">
    <source>
        <dbReference type="RuleBase" id="RU003357"/>
    </source>
</evidence>
<evidence type="ECO:0000256" key="10">
    <source>
        <dbReference type="SAM" id="SignalP"/>
    </source>
</evidence>
<evidence type="ECO:0000313" key="14">
    <source>
        <dbReference type="EMBL" id="SHI13805.1"/>
    </source>
</evidence>
<proteinExistence type="inferred from homology"/>
<feature type="signal peptide" evidence="10">
    <location>
        <begin position="1"/>
        <end position="22"/>
    </location>
</feature>
<keyword evidence="6 8" id="KW-0472">Membrane</keyword>
<reference evidence="13 16" key="3">
    <citation type="submission" date="2018-07" db="EMBL/GenBank/DDBJ databases">
        <title>Leeuwenhoekiella genomics.</title>
        <authorList>
            <person name="Tahon G."/>
            <person name="Willems A."/>
        </authorList>
    </citation>
    <scope>NUCLEOTIDE SEQUENCE [LARGE SCALE GENOMIC DNA]</scope>
    <source>
        <strain evidence="13 16">LMG 24856</strain>
    </source>
</reference>
<evidence type="ECO:0000256" key="8">
    <source>
        <dbReference type="PROSITE-ProRule" id="PRU01360"/>
    </source>
</evidence>
<evidence type="ECO:0000256" key="7">
    <source>
        <dbReference type="ARBA" id="ARBA00023237"/>
    </source>
</evidence>
<dbReference type="FunFam" id="2.170.130.10:FF:000008">
    <property type="entry name" value="SusC/RagA family TonB-linked outer membrane protein"/>
    <property type="match status" value="1"/>
</dbReference>
<dbReference type="AlphaFoldDB" id="A0A1M5YNV0"/>
<comment type="subcellular location">
    <subcellularLocation>
        <location evidence="1 8">Cell outer membrane</location>
        <topology evidence="1 8">Multi-pass membrane protein</topology>
    </subcellularLocation>
</comment>
<evidence type="ECO:0000256" key="6">
    <source>
        <dbReference type="ARBA" id="ARBA00023136"/>
    </source>
</evidence>
<dbReference type="NCBIfam" id="TIGR04057">
    <property type="entry name" value="SusC_RagA_signa"/>
    <property type="match status" value="1"/>
</dbReference>
<evidence type="ECO:0000313" key="16">
    <source>
        <dbReference type="Proteomes" id="UP000290037"/>
    </source>
</evidence>
<dbReference type="InterPro" id="IPR012910">
    <property type="entry name" value="Plug_dom"/>
</dbReference>
<dbReference type="InterPro" id="IPR023996">
    <property type="entry name" value="TonB-dep_OMP_SusC/RagA"/>
</dbReference>
<dbReference type="RefSeq" id="WP_072983032.1">
    <property type="nucleotide sequence ID" value="NZ_FQXT01000004.1"/>
</dbReference>
<dbReference type="InterPro" id="IPR036942">
    <property type="entry name" value="Beta-barrel_TonB_sf"/>
</dbReference>
<keyword evidence="3 8" id="KW-1134">Transmembrane beta strand</keyword>
<dbReference type="InterPro" id="IPR023997">
    <property type="entry name" value="TonB-dep_OMP_SusC/RagA_CS"/>
</dbReference>
<dbReference type="NCBIfam" id="TIGR04056">
    <property type="entry name" value="OMP_RagA_SusC"/>
    <property type="match status" value="1"/>
</dbReference>
<evidence type="ECO:0000259" key="12">
    <source>
        <dbReference type="Pfam" id="PF07715"/>
    </source>
</evidence>
<evidence type="ECO:0000256" key="4">
    <source>
        <dbReference type="ARBA" id="ARBA00022692"/>
    </source>
</evidence>